<dbReference type="Proteomes" id="UP001525968">
    <property type="component" value="Unassembled WGS sequence"/>
</dbReference>
<evidence type="ECO:0000256" key="1">
    <source>
        <dbReference type="ARBA" id="ARBA00006987"/>
    </source>
</evidence>
<accession>A0ABT2PNC2</accession>
<name>A0ABT2PNC2_9BURK</name>
<dbReference type="SUPFAM" id="SSF53850">
    <property type="entry name" value="Periplasmic binding protein-like II"/>
    <property type="match status" value="1"/>
</dbReference>
<dbReference type="InterPro" id="IPR005064">
    <property type="entry name" value="BUG"/>
</dbReference>
<dbReference type="PANTHER" id="PTHR42928:SF5">
    <property type="entry name" value="BLR1237 PROTEIN"/>
    <property type="match status" value="1"/>
</dbReference>
<keyword evidence="2" id="KW-0732">Signal</keyword>
<sequence length="328" mass="34345">MKTRFSIRKVIYALAAATLPALVSMPASAQAPDITRIVVGFAPGGVADALARVMADKIRTQVGGTVLVENKTGASARLAVQAVKAAPPNGKTILISSPSPISIFPLTYSKLGYDPDKDLIPVAHLAQVRLVASSGVGQPYKTMAEYVAWVKKNPGGQGVGLVTMGSPTHFGLLAMAKSIGVPLTPVPYKGTPPIITDLVGGSLPLSIDAIGAQMELYKAGKIRFLGVTGTERSPFFPEVPTLKEAGISGFEEASSWFAAFVPAGTPPATVSMLEKALIDATKDAQVRAKMATLAMEMTGYPGDTLRKMIQSERAHWKPIAEASGFKGD</sequence>
<dbReference type="Gene3D" id="3.40.190.150">
    <property type="entry name" value="Bordetella uptake gene, domain 1"/>
    <property type="match status" value="1"/>
</dbReference>
<dbReference type="EMBL" id="JAODYH010000004">
    <property type="protein sequence ID" value="MCT9810712.1"/>
    <property type="molecule type" value="Genomic_DNA"/>
</dbReference>
<comment type="similarity">
    <text evidence="1">Belongs to the UPF0065 (bug) family.</text>
</comment>
<evidence type="ECO:0000313" key="3">
    <source>
        <dbReference type="EMBL" id="MCT9810712.1"/>
    </source>
</evidence>
<feature type="signal peptide" evidence="2">
    <location>
        <begin position="1"/>
        <end position="29"/>
    </location>
</feature>
<evidence type="ECO:0000256" key="2">
    <source>
        <dbReference type="SAM" id="SignalP"/>
    </source>
</evidence>
<dbReference type="PIRSF" id="PIRSF017082">
    <property type="entry name" value="YflP"/>
    <property type="match status" value="1"/>
</dbReference>
<dbReference type="Gene3D" id="3.40.190.10">
    <property type="entry name" value="Periplasmic binding protein-like II"/>
    <property type="match status" value="1"/>
</dbReference>
<dbReference type="InterPro" id="IPR042100">
    <property type="entry name" value="Bug_dom1"/>
</dbReference>
<keyword evidence="4" id="KW-1185">Reference proteome</keyword>
<feature type="chain" id="PRO_5045524551" evidence="2">
    <location>
        <begin position="30"/>
        <end position="328"/>
    </location>
</feature>
<organism evidence="3 4">
    <name type="scientific">Acidovorax bellezanensis</name>
    <dbReference type="NCBI Taxonomy" id="2976702"/>
    <lineage>
        <taxon>Bacteria</taxon>
        <taxon>Pseudomonadati</taxon>
        <taxon>Pseudomonadota</taxon>
        <taxon>Betaproteobacteria</taxon>
        <taxon>Burkholderiales</taxon>
        <taxon>Comamonadaceae</taxon>
        <taxon>Acidovorax</taxon>
    </lineage>
</organism>
<dbReference type="Pfam" id="PF03401">
    <property type="entry name" value="TctC"/>
    <property type="match status" value="1"/>
</dbReference>
<protein>
    <submittedName>
        <fullName evidence="3">Tripartite tricarboxylate transporter substrate-binding protein</fullName>
    </submittedName>
</protein>
<reference evidence="3 4" key="1">
    <citation type="submission" date="2022-09" db="EMBL/GenBank/DDBJ databases">
        <title>Draft genome of isolate Be4.</title>
        <authorList>
            <person name="Sanchez-Castro I."/>
            <person name="Martinez-Rodriguez P."/>
            <person name="Descostes M."/>
            <person name="Merroun M."/>
        </authorList>
    </citation>
    <scope>NUCLEOTIDE SEQUENCE [LARGE SCALE GENOMIC DNA]</scope>
    <source>
        <strain evidence="3 4">Be4</strain>
    </source>
</reference>
<dbReference type="RefSeq" id="WP_261499829.1">
    <property type="nucleotide sequence ID" value="NZ_JAODYH010000004.1"/>
</dbReference>
<evidence type="ECO:0000313" key="4">
    <source>
        <dbReference type="Proteomes" id="UP001525968"/>
    </source>
</evidence>
<proteinExistence type="inferred from homology"/>
<comment type="caution">
    <text evidence="3">The sequence shown here is derived from an EMBL/GenBank/DDBJ whole genome shotgun (WGS) entry which is preliminary data.</text>
</comment>
<dbReference type="PANTHER" id="PTHR42928">
    <property type="entry name" value="TRICARBOXYLATE-BINDING PROTEIN"/>
    <property type="match status" value="1"/>
</dbReference>
<gene>
    <name evidence="3" type="ORF">N0K08_08705</name>
</gene>